<feature type="transmembrane region" description="Helical" evidence="1">
    <location>
        <begin position="41"/>
        <end position="58"/>
    </location>
</feature>
<evidence type="ECO:0000313" key="3">
    <source>
        <dbReference type="Proteomes" id="UP000267164"/>
    </source>
</evidence>
<dbReference type="OrthoDB" id="4569922at2"/>
<protein>
    <submittedName>
        <fullName evidence="2">Uncharacterized protein</fullName>
    </submittedName>
</protein>
<keyword evidence="3" id="KW-1185">Reference proteome</keyword>
<keyword evidence="1" id="KW-0812">Transmembrane</keyword>
<dbReference type="Proteomes" id="UP000267164">
    <property type="component" value="Chromosome"/>
</dbReference>
<accession>A0A386ZP54</accession>
<evidence type="ECO:0000256" key="1">
    <source>
        <dbReference type="SAM" id="Phobius"/>
    </source>
</evidence>
<evidence type="ECO:0000313" key="2">
    <source>
        <dbReference type="EMBL" id="AYF78479.1"/>
    </source>
</evidence>
<gene>
    <name evidence="2" type="ORF">D7D52_36845</name>
</gene>
<keyword evidence="1" id="KW-0472">Membrane</keyword>
<reference evidence="2 3" key="1">
    <citation type="submission" date="2018-09" db="EMBL/GenBank/DDBJ databases">
        <title>Nocardia yunnanensis sp. nov., an actinomycete isolated from a soil sample.</title>
        <authorList>
            <person name="Zhang J."/>
        </authorList>
    </citation>
    <scope>NUCLEOTIDE SEQUENCE [LARGE SCALE GENOMIC DNA]</scope>
    <source>
        <strain evidence="2 3">CFHS0054</strain>
    </source>
</reference>
<name>A0A386ZP54_9NOCA</name>
<proteinExistence type="predicted"/>
<dbReference type="AlphaFoldDB" id="A0A386ZP54"/>
<sequence>MPETTKVLSPNQQVAFAMINTVLFLGGLVVLAVLDPRDQRFLLTALIVATILSAVNLTKWRMKTTSTAHLRYPAGRLADQ</sequence>
<dbReference type="EMBL" id="CP032568">
    <property type="protein sequence ID" value="AYF78479.1"/>
    <property type="molecule type" value="Genomic_DNA"/>
</dbReference>
<organism evidence="2 3">
    <name type="scientific">Nocardia yunnanensis</name>
    <dbReference type="NCBI Taxonomy" id="2382165"/>
    <lineage>
        <taxon>Bacteria</taxon>
        <taxon>Bacillati</taxon>
        <taxon>Actinomycetota</taxon>
        <taxon>Actinomycetes</taxon>
        <taxon>Mycobacteriales</taxon>
        <taxon>Nocardiaceae</taxon>
        <taxon>Nocardia</taxon>
    </lineage>
</organism>
<dbReference type="KEGG" id="nyu:D7D52_36845"/>
<keyword evidence="1" id="KW-1133">Transmembrane helix</keyword>
<dbReference type="RefSeq" id="WP_120743562.1">
    <property type="nucleotide sequence ID" value="NZ_CP032568.1"/>
</dbReference>
<feature type="transmembrane region" description="Helical" evidence="1">
    <location>
        <begin position="14"/>
        <end position="34"/>
    </location>
</feature>